<dbReference type="Gene3D" id="3.30.420.10">
    <property type="entry name" value="Ribonuclease H-like superfamily/Ribonuclease H"/>
    <property type="match status" value="1"/>
</dbReference>
<sequence>MIKEAKKYYSNVTRRIVELFLDYSEEYQVKKFRNHGLIVKPIRSNSFNERMQIDLIDFRTMPDGEYCWILNAQDHFCKVCWLRPLKDKSTKEVARALIDIFGHFGAPKILQSDNGKEFRNSIIEALKLFWPDLTLVHGRARRPQTQGSVDRSNGDVQNILGSWMRANKSTNWSMALSFVQLIKNNKFNEAKQLFNLLGKNTEANDFEEDDNDDDINDNFDLVSDELLKIRDELISSKLSLSENDQNENQDNQDENDLNQRANRICKARNEVKKMLKKNKKLINSFNIGGLVLFRTDDVDRNMADAQNIFLYNFR</sequence>
<dbReference type="GO" id="GO:0015074">
    <property type="term" value="P:DNA integration"/>
    <property type="evidence" value="ECO:0007669"/>
    <property type="project" value="InterPro"/>
</dbReference>
<evidence type="ECO:0000313" key="4">
    <source>
        <dbReference type="Proteomes" id="UP000663879"/>
    </source>
</evidence>
<dbReference type="Proteomes" id="UP000663879">
    <property type="component" value="Unassembled WGS sequence"/>
</dbReference>
<accession>A0A814KZZ0</accession>
<proteinExistence type="predicted"/>
<keyword evidence="4" id="KW-1185">Reference proteome</keyword>
<organism evidence="3 4">
    <name type="scientific">Brachionus calyciflorus</name>
    <dbReference type="NCBI Taxonomy" id="104777"/>
    <lineage>
        <taxon>Eukaryota</taxon>
        <taxon>Metazoa</taxon>
        <taxon>Spiralia</taxon>
        <taxon>Gnathifera</taxon>
        <taxon>Rotifera</taxon>
        <taxon>Eurotatoria</taxon>
        <taxon>Monogononta</taxon>
        <taxon>Pseudotrocha</taxon>
        <taxon>Ploima</taxon>
        <taxon>Brachionidae</taxon>
        <taxon>Brachionus</taxon>
    </lineage>
</organism>
<dbReference type="InterPro" id="IPR012337">
    <property type="entry name" value="RNaseH-like_sf"/>
</dbReference>
<dbReference type="SUPFAM" id="SSF53098">
    <property type="entry name" value="Ribonuclease H-like"/>
    <property type="match status" value="1"/>
</dbReference>
<reference evidence="3" key="1">
    <citation type="submission" date="2021-02" db="EMBL/GenBank/DDBJ databases">
        <authorList>
            <person name="Nowell W R."/>
        </authorList>
    </citation>
    <scope>NUCLEOTIDE SEQUENCE</scope>
    <source>
        <strain evidence="3">Ploen Becks lab</strain>
    </source>
</reference>
<dbReference type="InterPro" id="IPR036397">
    <property type="entry name" value="RNaseH_sf"/>
</dbReference>
<evidence type="ECO:0000313" key="3">
    <source>
        <dbReference type="EMBL" id="CAF1056525.1"/>
    </source>
</evidence>
<evidence type="ECO:0000256" key="1">
    <source>
        <dbReference type="SAM" id="MobiDB-lite"/>
    </source>
</evidence>
<dbReference type="PANTHER" id="PTHR46585">
    <property type="entry name" value="INTEGRASE CORE DOMAIN CONTAINING PROTEIN"/>
    <property type="match status" value="1"/>
</dbReference>
<dbReference type="InterPro" id="IPR001584">
    <property type="entry name" value="Integrase_cat-core"/>
</dbReference>
<feature type="compositionally biased region" description="Acidic residues" evidence="1">
    <location>
        <begin position="244"/>
        <end position="256"/>
    </location>
</feature>
<dbReference type="GO" id="GO:0003676">
    <property type="term" value="F:nucleic acid binding"/>
    <property type="evidence" value="ECO:0007669"/>
    <property type="project" value="InterPro"/>
</dbReference>
<name>A0A814KZZ0_9BILA</name>
<protein>
    <recommendedName>
        <fullName evidence="2">Integrase catalytic domain-containing protein</fullName>
    </recommendedName>
</protein>
<feature type="domain" description="Integrase catalytic" evidence="2">
    <location>
        <begin position="37"/>
        <end position="209"/>
    </location>
</feature>
<dbReference type="EMBL" id="CAJNOC010005592">
    <property type="protein sequence ID" value="CAF1056525.1"/>
    <property type="molecule type" value="Genomic_DNA"/>
</dbReference>
<dbReference type="OrthoDB" id="10038074at2759"/>
<dbReference type="Pfam" id="PF00665">
    <property type="entry name" value="rve"/>
    <property type="match status" value="1"/>
</dbReference>
<gene>
    <name evidence="3" type="ORF">OXX778_LOCUS19079</name>
</gene>
<feature type="region of interest" description="Disordered" evidence="1">
    <location>
        <begin position="240"/>
        <end position="259"/>
    </location>
</feature>
<dbReference type="AlphaFoldDB" id="A0A814KZZ0"/>
<evidence type="ECO:0000259" key="2">
    <source>
        <dbReference type="PROSITE" id="PS50994"/>
    </source>
</evidence>
<comment type="caution">
    <text evidence="3">The sequence shown here is derived from an EMBL/GenBank/DDBJ whole genome shotgun (WGS) entry which is preliminary data.</text>
</comment>
<dbReference type="PROSITE" id="PS50994">
    <property type="entry name" value="INTEGRASE"/>
    <property type="match status" value="1"/>
</dbReference>